<feature type="compositionally biased region" description="Polar residues" evidence="4">
    <location>
        <begin position="1889"/>
        <end position="1898"/>
    </location>
</feature>
<dbReference type="VEuPathDB" id="ToxoDB:CSUI_003504"/>
<feature type="compositionally biased region" description="Low complexity" evidence="4">
    <location>
        <begin position="1837"/>
        <end position="1850"/>
    </location>
</feature>
<dbReference type="InterPro" id="IPR002110">
    <property type="entry name" value="Ankyrin_rpt"/>
</dbReference>
<feature type="region of interest" description="Disordered" evidence="4">
    <location>
        <begin position="921"/>
        <end position="967"/>
    </location>
</feature>
<feature type="compositionally biased region" description="Polar residues" evidence="4">
    <location>
        <begin position="1550"/>
        <end position="1559"/>
    </location>
</feature>
<keyword evidence="7" id="KW-1185">Reference proteome</keyword>
<feature type="region of interest" description="Disordered" evidence="4">
    <location>
        <begin position="864"/>
        <end position="892"/>
    </location>
</feature>
<feature type="compositionally biased region" description="Basic and acidic residues" evidence="4">
    <location>
        <begin position="1575"/>
        <end position="1587"/>
    </location>
</feature>
<keyword evidence="1" id="KW-0677">Repeat</keyword>
<dbReference type="SMART" id="SM00248">
    <property type="entry name" value="ANK"/>
    <property type="match status" value="6"/>
</dbReference>
<evidence type="ECO:0000256" key="1">
    <source>
        <dbReference type="ARBA" id="ARBA00022737"/>
    </source>
</evidence>
<dbReference type="PROSITE" id="PS50088">
    <property type="entry name" value="ANK_REPEAT"/>
    <property type="match status" value="2"/>
</dbReference>
<sequence>MARAASTEDLLHACCTGDAAAAVLALRSGAAVDGLHILRDGEISLCNAAESPLHLCCHHRQTAVLSILIEAGAVLNIREATRGWTCLMTAALGIPWLQRNEEAGGEDQEEQVIARLVRAGCDVLAPDWSNNTVIHHLALRGSLSLLQHLDSLLTSDSSPDRISCATEHSVTMPFCTVPSLTEDTSEDGTAGVAPSPYLPPVGGQKARHTDPFTFTGWGLRPPLHCAVEGGQLRVSRWLLARCGLRALQAVDAGGWTALHWACMRGDWEMAKMLIAAGASPTAKDFRSLTPLDVAGMYGHADLCRLLEDEAQLENLGLHSLPGLNTGYPEPIREATDFGSSCVKSTVWKEGILRHSNEAPGQGTLFEVVPWVEPTKDRKSRKPRRGDRTSSAACTSAQSRSERFTVKTWGPSQFESFCQVEEEDLGDVFDAITESQPSQSRDQTKTREVFWLAATRGGQILLTLGTVALSIFDYLGRSSMMNARLGAPLSVETRGAARHLSVKQRVVDSLTSISTISLMAPAACFVLLLSPHLRRLLRLVFVWTLRQVCFFSHDFSGYPPTEGSSLLLEAQSQSGTCTPAARKAEAKRVTRMPSGCTRREYVQSPLGQVALWDGGQAASQPTTFWQTGASSLRDRPESLSRMGSQLTLYSQRVLHQSRRKFQVLRVFEKLRQAAARVAWTRAAYHGTLLGNHRRAELHRKILQLLFTGTVWLLFFFCGLPVMILQVAAAACVSAFVLALWIMLTFFGVFVTKLALMAACATRLYMHITTFGTLLGLRSLASPESIGSSEQTRVATQLPRRLLRLAKDGPRMSDRCGEGNGRGNGANQRRLLRSTDTTPEAPHYPDNFDCGEIANARRMDVVRNRTAQHGHCKGPKRFSEEAGGPSATGQPVSFRTGYGSGIGYASGLPPATSKDSRIEKEFAGARPVSSTNLREHAGRQSRSASEKQAHLGASSSLARKTVPPHQSDTLVKPYKNAMAAHPRTCTQSCQRNSELASDDSDRAGPVLARAHTSASTSLWRKQNCPHLLSGATPSSDPENRRGCVSFGRGLFPGSPFHIPTSQVEAFRSGSGAIVKSERRAAVENTEARLRVVSPSDNDLSSSATSAAKGQVCDGEVTVTAGLGGACRCRRTSELSPRELRPSAAVVKTDRKVASTLEEVHCGVKKAAARQPVPSYLNPAGGCVSIFLHPLPSLMRPNPGGSSVGTATKPVSARKKEDVMTANYRRSTAAEHTERGQQGARARARTARRSTQRTSFSSGSPEKVQSPKRRAFSSTASAKTGWATTRAGYWATSYRAAVIAAAIVGGDACAALAARSVRPHGLPEVSYGGLGKRFSVLDGGSQCLSERNTKDFVQPRAETETHGLGNQSVDRRGVQMSPCACNRARSVVRQSSNNRSSEAKQKLASRSLVAMTGDPSGIPFEAAAAVLQALVELRERGIHRWYASQRVGQDGLFSGQKAHMKHRINLDGNIGPQSVSNRFRCQDLRTTQDVESTPITSEGSQRLSPRREQEGKGQQQRGVDTVALKQFPSVLTSGSAGKIAERTIGDDTREISDGTSTQVSEGSTERGTPDETFPSCDLSKEKPAVEKTRPVKPDVPHFRLWQVHFEALLLYQSLQHEEIEKGRAAGSFLREAAPAQGIPSCSRTLLGPTVPLSMPSLAAPRWCAAPNDLPGAAHASKAVSLQSSLRLAPSHNHCRDTVRGRDRALRPLPADLKQLLSSDFTAWVTDAAAVPFAAGEGADDRSARDTGQSMDTSAQPPMVCTFFLHEQTVEERELLLAFQQRCQASGPAPVQEPHCCQPSRQATTEHQQAREAFESQGGVSFSVEADDNAVVSNSGPEPSPASGAGLPGPTLGPWTPPFSQSSLRPLPPQKFPRSSRTVPASSQRPHDRWHSPMQTVATNAAEQPVGPVHQLVPKRPRRSVSRVLSRQLSVRSLNKQELRKMSSQRVTDASLPIVTVCRWSLKTVLLLDIFLGCLLFVIGTSALILHAQHTEWAQEQVFVVDEQQKPATGGVSVSESSQKFLDLLRGVRLCYEPLYATACVPGALWFFRIPDGEAGPADRGLAVPRNPIGREEHGAESQGTRTALYTLAAVSTSFYCSLGALVFYVILLLCRFQQVLHRKGTDYTSQSQAPPCQRNRNSGPECITRWFV</sequence>
<feature type="compositionally biased region" description="Basic residues" evidence="4">
    <location>
        <begin position="1239"/>
        <end position="1248"/>
    </location>
</feature>
<reference evidence="6 7" key="1">
    <citation type="journal article" date="2017" name="Int. J. Parasitol.">
        <title>The genome of the protozoan parasite Cystoisospora suis and a reverse vaccinology approach to identify vaccine candidates.</title>
        <authorList>
            <person name="Palmieri N."/>
            <person name="Shrestha A."/>
            <person name="Ruttkowski B."/>
            <person name="Beck T."/>
            <person name="Vogl C."/>
            <person name="Tomley F."/>
            <person name="Blake D.P."/>
            <person name="Joachim A."/>
        </authorList>
    </citation>
    <scope>NUCLEOTIDE SEQUENCE [LARGE SCALE GENOMIC DNA]</scope>
    <source>
        <strain evidence="6 7">Wien I</strain>
    </source>
</reference>
<dbReference type="Proteomes" id="UP000221165">
    <property type="component" value="Unassembled WGS sequence"/>
</dbReference>
<protein>
    <recommendedName>
        <fullName evidence="8">Transmembrane protein</fullName>
    </recommendedName>
</protein>
<feature type="region of interest" description="Disordered" evidence="4">
    <location>
        <begin position="1732"/>
        <end position="1752"/>
    </location>
</feature>
<feature type="compositionally biased region" description="Polar residues" evidence="4">
    <location>
        <begin position="1486"/>
        <end position="1500"/>
    </location>
</feature>
<comment type="caution">
    <text evidence="6">The sequence shown here is derived from an EMBL/GenBank/DDBJ whole genome shotgun (WGS) entry which is preliminary data.</text>
</comment>
<feature type="compositionally biased region" description="Polar residues" evidence="4">
    <location>
        <begin position="982"/>
        <end position="993"/>
    </location>
</feature>
<dbReference type="SUPFAM" id="SSF48403">
    <property type="entry name" value="Ankyrin repeat"/>
    <property type="match status" value="1"/>
</dbReference>
<evidence type="ECO:0000256" key="3">
    <source>
        <dbReference type="PROSITE-ProRule" id="PRU00023"/>
    </source>
</evidence>
<dbReference type="PROSITE" id="PS50297">
    <property type="entry name" value="ANK_REP_REGION"/>
    <property type="match status" value="1"/>
</dbReference>
<keyword evidence="5" id="KW-0472">Membrane</keyword>
<feature type="region of interest" description="Disordered" evidence="4">
    <location>
        <begin position="1482"/>
        <end position="1518"/>
    </location>
</feature>
<dbReference type="Pfam" id="PF12796">
    <property type="entry name" value="Ank_2"/>
    <property type="match status" value="1"/>
</dbReference>
<feature type="repeat" description="ANK" evidence="3">
    <location>
        <begin position="253"/>
        <end position="285"/>
    </location>
</feature>
<feature type="transmembrane region" description="Helical" evidence="5">
    <location>
        <begin position="1961"/>
        <end position="1982"/>
    </location>
</feature>
<name>A0A2C6L0J3_9APIC</name>
<evidence type="ECO:0000313" key="6">
    <source>
        <dbReference type="EMBL" id="PHJ22647.1"/>
    </source>
</evidence>
<feature type="region of interest" description="Disordered" evidence="4">
    <location>
        <begin position="980"/>
        <end position="1001"/>
    </location>
</feature>
<organism evidence="6 7">
    <name type="scientific">Cystoisospora suis</name>
    <dbReference type="NCBI Taxonomy" id="483139"/>
    <lineage>
        <taxon>Eukaryota</taxon>
        <taxon>Sar</taxon>
        <taxon>Alveolata</taxon>
        <taxon>Apicomplexa</taxon>
        <taxon>Conoidasida</taxon>
        <taxon>Coccidia</taxon>
        <taxon>Eucoccidiorida</taxon>
        <taxon>Eimeriorina</taxon>
        <taxon>Sarcocystidae</taxon>
        <taxon>Cystoisospora</taxon>
    </lineage>
</organism>
<feature type="compositionally biased region" description="Basic residues" evidence="4">
    <location>
        <begin position="864"/>
        <end position="874"/>
    </location>
</feature>
<feature type="transmembrane region" description="Helical" evidence="5">
    <location>
        <begin position="2080"/>
        <end position="2106"/>
    </location>
</feature>
<evidence type="ECO:0000256" key="5">
    <source>
        <dbReference type="SAM" id="Phobius"/>
    </source>
</evidence>
<keyword evidence="2 3" id="KW-0040">ANK repeat</keyword>
<feature type="repeat" description="ANK" evidence="3">
    <location>
        <begin position="48"/>
        <end position="80"/>
    </location>
</feature>
<dbReference type="GeneID" id="94426912"/>
<dbReference type="InterPro" id="IPR036770">
    <property type="entry name" value="Ankyrin_rpt-contain_sf"/>
</dbReference>
<feature type="region of interest" description="Disordered" evidence="4">
    <location>
        <begin position="1194"/>
        <end position="1274"/>
    </location>
</feature>
<evidence type="ECO:0000256" key="2">
    <source>
        <dbReference type="ARBA" id="ARBA00023043"/>
    </source>
</evidence>
<feature type="compositionally biased region" description="Basic and acidic residues" evidence="4">
    <location>
        <begin position="931"/>
        <end position="947"/>
    </location>
</feature>
<keyword evidence="5" id="KW-1133">Transmembrane helix</keyword>
<evidence type="ECO:0000256" key="4">
    <source>
        <dbReference type="SAM" id="MobiDB-lite"/>
    </source>
</evidence>
<evidence type="ECO:0000313" key="7">
    <source>
        <dbReference type="Proteomes" id="UP000221165"/>
    </source>
</evidence>
<feature type="region of interest" description="Disordered" evidence="4">
    <location>
        <begin position="1783"/>
        <end position="1917"/>
    </location>
</feature>
<keyword evidence="5" id="KW-0812">Transmembrane</keyword>
<accession>A0A2C6L0J3</accession>
<dbReference type="RefSeq" id="XP_067924324.1">
    <property type="nucleotide sequence ID" value="XM_068063701.1"/>
</dbReference>
<gene>
    <name evidence="6" type="ORF">CSUI_003504</name>
</gene>
<feature type="region of interest" description="Disordered" evidence="4">
    <location>
        <begin position="375"/>
        <end position="396"/>
    </location>
</feature>
<dbReference type="PANTHER" id="PTHR24173:SF74">
    <property type="entry name" value="ANKYRIN REPEAT DOMAIN-CONTAINING PROTEIN 16"/>
    <property type="match status" value="1"/>
</dbReference>
<dbReference type="PANTHER" id="PTHR24173">
    <property type="entry name" value="ANKYRIN REPEAT CONTAINING"/>
    <property type="match status" value="1"/>
</dbReference>
<dbReference type="EMBL" id="MIGC01001573">
    <property type="protein sequence ID" value="PHJ22647.1"/>
    <property type="molecule type" value="Genomic_DNA"/>
</dbReference>
<feature type="transmembrane region" description="Helical" evidence="5">
    <location>
        <begin position="2026"/>
        <end position="2044"/>
    </location>
</feature>
<feature type="compositionally biased region" description="Polar residues" evidence="4">
    <location>
        <begin position="1869"/>
        <end position="1880"/>
    </location>
</feature>
<feature type="compositionally biased region" description="Basic and acidic residues" evidence="4">
    <location>
        <begin position="1536"/>
        <end position="1549"/>
    </location>
</feature>
<feature type="transmembrane region" description="Helical" evidence="5">
    <location>
        <begin position="700"/>
        <end position="720"/>
    </location>
</feature>
<dbReference type="OrthoDB" id="10264606at2759"/>
<feature type="compositionally biased region" description="Polar residues" evidence="4">
    <location>
        <begin position="1742"/>
        <end position="1752"/>
    </location>
</feature>
<feature type="region of interest" description="Disordered" evidence="4">
    <location>
        <begin position="1535"/>
        <end position="1587"/>
    </location>
</feature>
<feature type="transmembrane region" description="Helical" evidence="5">
    <location>
        <begin position="726"/>
        <end position="750"/>
    </location>
</feature>
<dbReference type="Gene3D" id="1.25.40.20">
    <property type="entry name" value="Ankyrin repeat-containing domain"/>
    <property type="match status" value="2"/>
</dbReference>
<feature type="compositionally biased region" description="Polar residues" evidence="4">
    <location>
        <begin position="951"/>
        <end position="967"/>
    </location>
</feature>
<proteinExistence type="predicted"/>
<evidence type="ECO:0008006" key="8">
    <source>
        <dbReference type="Google" id="ProtNLM"/>
    </source>
</evidence>